<keyword evidence="4" id="KW-1185">Reference proteome</keyword>
<name>A0ABY4F6K4_9BACT</name>
<feature type="chain" id="PRO_5047036482" evidence="1">
    <location>
        <begin position="19"/>
        <end position="271"/>
    </location>
</feature>
<accession>A0ABY4F6K4</accession>
<proteinExistence type="predicted"/>
<evidence type="ECO:0000259" key="2">
    <source>
        <dbReference type="Pfam" id="PF18962"/>
    </source>
</evidence>
<dbReference type="RefSeq" id="WP_244716131.1">
    <property type="nucleotide sequence ID" value="NZ_CP095049.1"/>
</dbReference>
<dbReference type="NCBIfam" id="TIGR04183">
    <property type="entry name" value="Por_Secre_tail"/>
    <property type="match status" value="1"/>
</dbReference>
<gene>
    <name evidence="3" type="ORF">MUN80_21360</name>
</gene>
<dbReference type="Proteomes" id="UP000831785">
    <property type="component" value="Chromosome"/>
</dbReference>
<evidence type="ECO:0000256" key="1">
    <source>
        <dbReference type="SAM" id="SignalP"/>
    </source>
</evidence>
<reference evidence="3 4" key="1">
    <citation type="submission" date="2022-04" db="EMBL/GenBank/DDBJ databases">
        <title>Hymenobacter sp. isolated from the air.</title>
        <authorList>
            <person name="Won M."/>
            <person name="Lee C.-M."/>
            <person name="Woen H.-Y."/>
            <person name="Kwon S.-W."/>
        </authorList>
    </citation>
    <scope>NUCLEOTIDE SEQUENCE [LARGE SCALE GENOMIC DNA]</scope>
    <source>
        <strain evidence="4">5116 S-27</strain>
    </source>
</reference>
<evidence type="ECO:0000313" key="4">
    <source>
        <dbReference type="Proteomes" id="UP000831785"/>
    </source>
</evidence>
<feature type="domain" description="Secretion system C-terminal sorting" evidence="2">
    <location>
        <begin position="194"/>
        <end position="259"/>
    </location>
</feature>
<dbReference type="Pfam" id="PF18962">
    <property type="entry name" value="Por_Secre_tail"/>
    <property type="match status" value="1"/>
</dbReference>
<dbReference type="InterPro" id="IPR026444">
    <property type="entry name" value="Secre_tail"/>
</dbReference>
<dbReference type="EMBL" id="CP095049">
    <property type="protein sequence ID" value="UOQ52296.1"/>
    <property type="molecule type" value="Genomic_DNA"/>
</dbReference>
<keyword evidence="1" id="KW-0732">Signal</keyword>
<sequence length="271" mass="29493">MKKVLLAACILASTAASAQVTLENTYVLNSPLNSFESLNPIKLSTGETKYVKYNKSTRLITVYNANHSQFKQFTPPVPPAGYTSTYIDYVSDKLFNQDGALEYVASYTIEDNTSGTTVNSEYVYSETGALLARSDSSYVTDIINTSTGTKMLVEKQSTSTSSGRRTKVLVFALPGTYTTLKAQKGQNDALAMPYPNPATESMRLPYSVKAGTTATLRITDAAGRQVNTYQVDSTFDHLALDVRKLHSGVYFYQVIGADGAASSARRFVVSH</sequence>
<protein>
    <submittedName>
        <fullName evidence="3">T9SS type A sorting domain-containing protein</fullName>
    </submittedName>
</protein>
<evidence type="ECO:0000313" key="3">
    <source>
        <dbReference type="EMBL" id="UOQ52296.1"/>
    </source>
</evidence>
<organism evidence="3 4">
    <name type="scientific">Hymenobacter cellulosivorans</name>
    <dbReference type="NCBI Taxonomy" id="2932249"/>
    <lineage>
        <taxon>Bacteria</taxon>
        <taxon>Pseudomonadati</taxon>
        <taxon>Bacteroidota</taxon>
        <taxon>Cytophagia</taxon>
        <taxon>Cytophagales</taxon>
        <taxon>Hymenobacteraceae</taxon>
        <taxon>Hymenobacter</taxon>
    </lineage>
</organism>
<feature type="signal peptide" evidence="1">
    <location>
        <begin position="1"/>
        <end position="18"/>
    </location>
</feature>